<dbReference type="RefSeq" id="WP_159230576.1">
    <property type="nucleotide sequence ID" value="NZ_CACSIP010000015.1"/>
</dbReference>
<keyword evidence="2" id="KW-0732">Signal</keyword>
<dbReference type="AlphaFoldDB" id="A0A5S9QFK7"/>
<dbReference type="EMBL" id="CACSIP010000015">
    <property type="protein sequence ID" value="CAA0117311.1"/>
    <property type="molecule type" value="Genomic_DNA"/>
</dbReference>
<evidence type="ECO:0000313" key="3">
    <source>
        <dbReference type="EMBL" id="CAA0117311.1"/>
    </source>
</evidence>
<feature type="signal peptide" evidence="2">
    <location>
        <begin position="1"/>
        <end position="23"/>
    </location>
</feature>
<evidence type="ECO:0000313" key="4">
    <source>
        <dbReference type="Proteomes" id="UP000430146"/>
    </source>
</evidence>
<gene>
    <name evidence="3" type="ORF">AELLOGFF_03953</name>
</gene>
<name>A0A5S9QFK7_MYCVN</name>
<dbReference type="OrthoDB" id="4625123at2"/>
<feature type="region of interest" description="Disordered" evidence="1">
    <location>
        <begin position="23"/>
        <end position="67"/>
    </location>
</feature>
<sequence length="231" mass="23197">MIRTSVAVLLVCATVVAAGCTRAGDGVPTVASSELSAASEVPTTTETAPADPGQQDPEPGVVPTTQRPAPAVSVCAPADLPPVRTVAQISDPAAPTATVGVPQGWSMSAGGGDPEGARLQGVAGMSATVTIAPTPLDPAAAFREYTDALTEGSVITTVSILPGDLCGFSGQRLMGILSDGTQTVQYEDRIVHVPAPARDYLIAVHVEAPSGAPGFEEAAALLTGDFEVGLR</sequence>
<evidence type="ECO:0000256" key="2">
    <source>
        <dbReference type="SAM" id="SignalP"/>
    </source>
</evidence>
<evidence type="ECO:0008006" key="5">
    <source>
        <dbReference type="Google" id="ProtNLM"/>
    </source>
</evidence>
<protein>
    <recommendedName>
        <fullName evidence="5">Lipoprotein LpqN</fullName>
    </recommendedName>
</protein>
<organism evidence="3 4">
    <name type="scientific">Mycolicibacterium vanbaalenii</name>
    <name type="common">Mycobacterium vanbaalenii</name>
    <dbReference type="NCBI Taxonomy" id="110539"/>
    <lineage>
        <taxon>Bacteria</taxon>
        <taxon>Bacillati</taxon>
        <taxon>Actinomycetota</taxon>
        <taxon>Actinomycetes</taxon>
        <taxon>Mycobacteriales</taxon>
        <taxon>Mycobacteriaceae</taxon>
        <taxon>Mycolicibacterium</taxon>
    </lineage>
</organism>
<feature type="chain" id="PRO_5024907321" description="Lipoprotein LpqN" evidence="2">
    <location>
        <begin position="24"/>
        <end position="231"/>
    </location>
</feature>
<dbReference type="PROSITE" id="PS51257">
    <property type="entry name" value="PROKAR_LIPOPROTEIN"/>
    <property type="match status" value="1"/>
</dbReference>
<feature type="compositionally biased region" description="Low complexity" evidence="1">
    <location>
        <begin position="31"/>
        <end position="40"/>
    </location>
</feature>
<proteinExistence type="predicted"/>
<dbReference type="Proteomes" id="UP000430146">
    <property type="component" value="Unassembled WGS sequence"/>
</dbReference>
<keyword evidence="4" id="KW-1185">Reference proteome</keyword>
<evidence type="ECO:0000256" key="1">
    <source>
        <dbReference type="SAM" id="MobiDB-lite"/>
    </source>
</evidence>
<accession>A0A5S9QFK7</accession>
<reference evidence="3 4" key="1">
    <citation type="submission" date="2019-11" db="EMBL/GenBank/DDBJ databases">
        <authorList>
            <person name="Holert J."/>
        </authorList>
    </citation>
    <scope>NUCLEOTIDE SEQUENCE [LARGE SCALE GENOMIC DNA]</scope>
    <source>
        <strain evidence="3">BC8_1</strain>
    </source>
</reference>